<dbReference type="CDD" id="cd01127">
    <property type="entry name" value="TrwB_TraG_TraD_VirD4"/>
    <property type="match status" value="1"/>
</dbReference>
<feature type="domain" description="Helicase HerA-like C-terminal" evidence="2">
    <location>
        <begin position="112"/>
        <end position="613"/>
    </location>
</feature>
<feature type="compositionally biased region" description="Acidic residues" evidence="1">
    <location>
        <begin position="55"/>
        <end position="66"/>
    </location>
</feature>
<keyword evidence="4" id="KW-1185">Reference proteome</keyword>
<sequence length="616" mass="66494">MTSQADLAKLKAAALAAQAEAAEAKAAAAQAAYEAAQLGSDRTPDPATTSQSNESDTDSSEVEVENDSSAAQLPHVTATKPLSDYAQEIVAGYASEAAALTIGTYIEDGSPQPGIEIALPLAMLNRHGLVAGATGTGKTRTLQLLAEGLSTAGVPVFITDIKGDLTGLLEPGEQSEKLMERVRSQGQTWHPQSFPTELYTLGGEGKGTPIRTTVSDFGPLLLSKVLGLNDTQESALSLIFHWADQERLALIDLNDLRAVISYLTSDEGKPQLSTIGGIASATAGVILREVAELQAQGADSFFGEPAFEVTEFIRRNGDGYGVISALELPDVQSRPALFSTFVMWLLAELFEVLPERGDLAQPELVFFFDEAHLLFSGSSTEFIDQVIQTVRLIRSKGVGIFFVTQTPKDVPADVLAQLGAKVQHALRAHTPNDVKALKDTVKTFPTSPLDLQEILPNLGTGEAIVTILDDHGRPSPVAPTRIWAPAAAMGVASDATIEEAIAQSYSMDKYRDPVDPQSAFELINARIEAEKAAKEAQRIADEQAKEQERLARELEKQIAAEERNREKELEKLRKKAEKDAQRQAKRRESVFDSVLKTAGRTLAREITRGLFGTRRR</sequence>
<gene>
    <name evidence="3" type="ORF">NG665_05020</name>
</gene>
<feature type="region of interest" description="Disordered" evidence="1">
    <location>
        <begin position="562"/>
        <end position="590"/>
    </location>
</feature>
<dbReference type="SUPFAM" id="SSF52540">
    <property type="entry name" value="P-loop containing nucleoside triphosphate hydrolases"/>
    <property type="match status" value="1"/>
</dbReference>
<dbReference type="RefSeq" id="WP_252672572.1">
    <property type="nucleotide sequence ID" value="NZ_CP099547.1"/>
</dbReference>
<evidence type="ECO:0000313" key="4">
    <source>
        <dbReference type="Proteomes" id="UP001056109"/>
    </source>
</evidence>
<dbReference type="Proteomes" id="UP001056109">
    <property type="component" value="Chromosome"/>
</dbReference>
<dbReference type="InterPro" id="IPR033186">
    <property type="entry name" value="HerA_C"/>
</dbReference>
<reference evidence="3" key="1">
    <citation type="submission" date="2022-06" db="EMBL/GenBank/DDBJ databases">
        <title>Complete Genome Sequence of Arcanobacterium pinnipediorum strain DSM 28752 isolated from a harbour seal.</title>
        <authorList>
            <person name="Borowiak M."/>
            <person name="Kreitlow A."/>
            <person name="Alssahen M."/>
            <person name="Malorny B."/>
            <person name="Laemmler C."/>
            <person name="Prenger-Berninghoff E."/>
            <person name="Siebert U."/>
            <person name="Ploetz M."/>
            <person name="Abdulmawjood A."/>
        </authorList>
    </citation>
    <scope>NUCLEOTIDE SEQUENCE</scope>
    <source>
        <strain evidence="3">DSM 28752</strain>
    </source>
</reference>
<evidence type="ECO:0000313" key="3">
    <source>
        <dbReference type="EMBL" id="USR78758.1"/>
    </source>
</evidence>
<feature type="region of interest" description="Disordered" evidence="1">
    <location>
        <begin position="30"/>
        <end position="76"/>
    </location>
</feature>
<dbReference type="InterPro" id="IPR051162">
    <property type="entry name" value="T4SS_component"/>
</dbReference>
<dbReference type="EMBL" id="CP099547">
    <property type="protein sequence ID" value="USR78758.1"/>
    <property type="molecule type" value="Genomic_DNA"/>
</dbReference>
<dbReference type="Pfam" id="PF05872">
    <property type="entry name" value="HerA_C"/>
    <property type="match status" value="1"/>
</dbReference>
<dbReference type="PANTHER" id="PTHR30121:SF6">
    <property type="entry name" value="SLR6007 PROTEIN"/>
    <property type="match status" value="1"/>
</dbReference>
<proteinExistence type="predicted"/>
<evidence type="ECO:0000256" key="1">
    <source>
        <dbReference type="SAM" id="MobiDB-lite"/>
    </source>
</evidence>
<dbReference type="InterPro" id="IPR027417">
    <property type="entry name" value="P-loop_NTPase"/>
</dbReference>
<accession>A0ABY5AHS5</accession>
<protein>
    <submittedName>
        <fullName evidence="3">DUF853 domain-containing protein</fullName>
    </submittedName>
</protein>
<evidence type="ECO:0000259" key="2">
    <source>
        <dbReference type="Pfam" id="PF05872"/>
    </source>
</evidence>
<name>A0ABY5AHS5_9ACTO</name>
<dbReference type="PANTHER" id="PTHR30121">
    <property type="entry name" value="UNCHARACTERIZED PROTEIN YJGR-RELATED"/>
    <property type="match status" value="1"/>
</dbReference>
<dbReference type="Gene3D" id="3.40.50.300">
    <property type="entry name" value="P-loop containing nucleotide triphosphate hydrolases"/>
    <property type="match status" value="2"/>
</dbReference>
<organism evidence="3 4">
    <name type="scientific">Arcanobacterium pinnipediorum</name>
    <dbReference type="NCBI Taxonomy" id="1503041"/>
    <lineage>
        <taxon>Bacteria</taxon>
        <taxon>Bacillati</taxon>
        <taxon>Actinomycetota</taxon>
        <taxon>Actinomycetes</taxon>
        <taxon>Actinomycetales</taxon>
        <taxon>Actinomycetaceae</taxon>
        <taxon>Arcanobacterium</taxon>
    </lineage>
</organism>